<dbReference type="Pfam" id="PF18962">
    <property type="entry name" value="Por_Secre_tail"/>
    <property type="match status" value="1"/>
</dbReference>
<organism evidence="3 4">
    <name type="scientific">Pontibacter burrus</name>
    <dbReference type="NCBI Taxonomy" id="2704466"/>
    <lineage>
        <taxon>Bacteria</taxon>
        <taxon>Pseudomonadati</taxon>
        <taxon>Bacteroidota</taxon>
        <taxon>Cytophagia</taxon>
        <taxon>Cytophagales</taxon>
        <taxon>Hymenobacteraceae</taxon>
        <taxon>Pontibacter</taxon>
    </lineage>
</organism>
<name>A0A6B3LHG6_9BACT</name>
<sequence length="575" mass="62793">MKKISALLVVLMFVSLGAFAQVILYQENFSGTGVPSGVFMVPATSWAVASITPSNLPQSSKGQYLQTVAGRSGEKNAYINISTLGFSKATITWEQYRNPHNINSGNTAFHLTEPVELQYSVNGGLTRITFYTSTNNVNGAWNKVNGGKAIELPAAAMGMPNVRIYWRITYNAENRRDAYYAIDDIMITGTPETGLATFDWATRPLNEDPFVVSGLNAVSPYKVDDVTLRWSRTLDRNVVLETAKVDDKTFRPGTRSLTFVQTGATTAAGSVIQLDLNKPIEDLTFTIFDVDVTKDQFIDELTIVGYNNGTRVPMTKSKVKTTSNASFSATASSLTGLNIVDNASNEGDATISFAGAVTRVTIVYRNTSAIRNSSGRQGFAIQNLSWRKEEQIIPLPVELVSFKATNQHGAARLTWTTASEKDNDRFEIERSQDGKSFAKVGEVAGNGTSSTALNYSFTDARPATGTNYYRLRQVDYDGTYTYSKTAVVTFAARKAGEPIAQVFPTMATDKVTVALQATVQSAEVMVMDASGKAVAQYSRVTDTELVLPVQNLKAGMYFVTVSDGEARHTYRFLKQ</sequence>
<keyword evidence="4" id="KW-1185">Reference proteome</keyword>
<dbReference type="AlphaFoldDB" id="A0A6B3LHG6"/>
<comment type="caution">
    <text evidence="3">The sequence shown here is derived from an EMBL/GenBank/DDBJ whole genome shotgun (WGS) entry which is preliminary data.</text>
</comment>
<dbReference type="RefSeq" id="WP_163911690.1">
    <property type="nucleotide sequence ID" value="NZ_JAAGWD010000001.1"/>
</dbReference>
<feature type="chain" id="PRO_5025659241" evidence="1">
    <location>
        <begin position="21"/>
        <end position="575"/>
    </location>
</feature>
<dbReference type="NCBIfam" id="TIGR04183">
    <property type="entry name" value="Por_Secre_tail"/>
    <property type="match status" value="1"/>
</dbReference>
<evidence type="ECO:0000313" key="3">
    <source>
        <dbReference type="EMBL" id="NEM96452.1"/>
    </source>
</evidence>
<reference evidence="3 4" key="1">
    <citation type="submission" date="2020-02" db="EMBL/GenBank/DDBJ databases">
        <authorList>
            <person name="Kim M.K."/>
        </authorList>
    </citation>
    <scope>NUCLEOTIDE SEQUENCE [LARGE SCALE GENOMIC DNA]</scope>
    <source>
        <strain evidence="3 4">BT327</strain>
    </source>
</reference>
<dbReference type="Gene3D" id="2.60.40.10">
    <property type="entry name" value="Immunoglobulins"/>
    <property type="match status" value="1"/>
</dbReference>
<proteinExistence type="predicted"/>
<dbReference type="Proteomes" id="UP000474777">
    <property type="component" value="Unassembled WGS sequence"/>
</dbReference>
<accession>A0A6B3LHG6</accession>
<protein>
    <submittedName>
        <fullName evidence="3">T9SS type A sorting domain-containing protein</fullName>
    </submittedName>
</protein>
<dbReference type="InterPro" id="IPR013783">
    <property type="entry name" value="Ig-like_fold"/>
</dbReference>
<dbReference type="EMBL" id="JAAGWD010000001">
    <property type="protein sequence ID" value="NEM96452.1"/>
    <property type="molecule type" value="Genomic_DNA"/>
</dbReference>
<feature type="signal peptide" evidence="1">
    <location>
        <begin position="1"/>
        <end position="20"/>
    </location>
</feature>
<dbReference type="InterPro" id="IPR026444">
    <property type="entry name" value="Secre_tail"/>
</dbReference>
<evidence type="ECO:0000256" key="1">
    <source>
        <dbReference type="SAM" id="SignalP"/>
    </source>
</evidence>
<feature type="domain" description="Secretion system C-terminal sorting" evidence="2">
    <location>
        <begin position="502"/>
        <end position="568"/>
    </location>
</feature>
<evidence type="ECO:0000313" key="4">
    <source>
        <dbReference type="Proteomes" id="UP000474777"/>
    </source>
</evidence>
<gene>
    <name evidence="3" type="ORF">GXP69_01980</name>
</gene>
<keyword evidence="1" id="KW-0732">Signal</keyword>
<dbReference type="Gene3D" id="2.60.120.260">
    <property type="entry name" value="Galactose-binding domain-like"/>
    <property type="match status" value="1"/>
</dbReference>
<evidence type="ECO:0000259" key="2">
    <source>
        <dbReference type="Pfam" id="PF18962"/>
    </source>
</evidence>